<dbReference type="AlphaFoldDB" id="A0A0G3WIU7"/>
<keyword evidence="3 5" id="KW-0687">Ribonucleoprotein</keyword>
<keyword evidence="9" id="KW-1185">Reference proteome</keyword>
<evidence type="ECO:0000256" key="3">
    <source>
        <dbReference type="ARBA" id="ARBA00023274"/>
    </source>
</evidence>
<dbReference type="InterPro" id="IPR008991">
    <property type="entry name" value="Translation_prot_SH3-like_sf"/>
</dbReference>
<dbReference type="Proteomes" id="UP000035337">
    <property type="component" value="Chromosome"/>
</dbReference>
<dbReference type="HAMAP" id="MF_00402">
    <property type="entry name" value="Ribosomal_bL19"/>
    <property type="match status" value="1"/>
</dbReference>
<dbReference type="Pfam" id="PF01245">
    <property type="entry name" value="Ribosomal_L19"/>
    <property type="match status" value="1"/>
</dbReference>
<accession>A0A0G3WIU7</accession>
<dbReference type="OrthoDB" id="9803541at2"/>
<organism evidence="8 9">
    <name type="scientific">Endomicrobium proavitum</name>
    <dbReference type="NCBI Taxonomy" id="1408281"/>
    <lineage>
        <taxon>Bacteria</taxon>
        <taxon>Pseudomonadati</taxon>
        <taxon>Elusimicrobiota</taxon>
        <taxon>Endomicrobiia</taxon>
        <taxon>Endomicrobiales</taxon>
        <taxon>Endomicrobiaceae</taxon>
        <taxon>Endomicrobium</taxon>
    </lineage>
</organism>
<evidence type="ECO:0000256" key="2">
    <source>
        <dbReference type="ARBA" id="ARBA00022980"/>
    </source>
</evidence>
<gene>
    <name evidence="5 8" type="primary">rplS</name>
    <name evidence="8" type="ORF">Epro_1192</name>
</gene>
<comment type="function">
    <text evidence="5 6">This protein is located at the 30S-50S ribosomal subunit interface and may play a role in the structure and function of the aminoacyl-tRNA binding site.</text>
</comment>
<dbReference type="InterPro" id="IPR001857">
    <property type="entry name" value="Ribosomal_bL19"/>
</dbReference>
<comment type="similarity">
    <text evidence="1 5 6">Belongs to the bacterial ribosomal protein bL19 family.</text>
</comment>
<dbReference type="PIRSF" id="PIRSF002191">
    <property type="entry name" value="Ribosomal_L19"/>
    <property type="match status" value="1"/>
</dbReference>
<dbReference type="STRING" id="1408281.Epro_1192"/>
<evidence type="ECO:0000256" key="7">
    <source>
        <dbReference type="SAM" id="MobiDB-lite"/>
    </source>
</evidence>
<dbReference type="GO" id="GO:0003735">
    <property type="term" value="F:structural constituent of ribosome"/>
    <property type="evidence" value="ECO:0007669"/>
    <property type="project" value="InterPro"/>
</dbReference>
<dbReference type="Gene3D" id="2.30.30.790">
    <property type="match status" value="1"/>
</dbReference>
<evidence type="ECO:0000256" key="4">
    <source>
        <dbReference type="ARBA" id="ARBA00035171"/>
    </source>
</evidence>
<dbReference type="InterPro" id="IPR038657">
    <property type="entry name" value="Ribosomal_bL19_sf"/>
</dbReference>
<evidence type="ECO:0000256" key="6">
    <source>
        <dbReference type="RuleBase" id="RU000559"/>
    </source>
</evidence>
<dbReference type="RefSeq" id="WP_052571228.1">
    <property type="nucleotide sequence ID" value="NZ_CP009498.1"/>
</dbReference>
<dbReference type="PANTHER" id="PTHR15680">
    <property type="entry name" value="RIBOSOMAL PROTEIN L19"/>
    <property type="match status" value="1"/>
</dbReference>
<sequence>MSLLDFVNAAQKKELGVSFKPGDQVKVHFKVVEGGNERIQVFEGVVIRIKGSGLSETFTVRKISFGIGVERIFPVNSPRIDKVEVARRGKVRRAKLYYLRNLSGKAARISEDSSRRPAAETAKTETKAA</sequence>
<evidence type="ECO:0000256" key="1">
    <source>
        <dbReference type="ARBA" id="ARBA00005781"/>
    </source>
</evidence>
<dbReference type="PROSITE" id="PS01015">
    <property type="entry name" value="RIBOSOMAL_L19"/>
    <property type="match status" value="1"/>
</dbReference>
<protein>
    <recommendedName>
        <fullName evidence="4 5">Large ribosomal subunit protein bL19</fullName>
    </recommendedName>
</protein>
<dbReference type="NCBIfam" id="TIGR01024">
    <property type="entry name" value="rplS_bact"/>
    <property type="match status" value="1"/>
</dbReference>
<dbReference type="EMBL" id="CP009498">
    <property type="protein sequence ID" value="AKL98571.1"/>
    <property type="molecule type" value="Genomic_DNA"/>
</dbReference>
<dbReference type="GO" id="GO:0006412">
    <property type="term" value="P:translation"/>
    <property type="evidence" value="ECO:0007669"/>
    <property type="project" value="UniProtKB-UniRule"/>
</dbReference>
<proteinExistence type="inferred from homology"/>
<dbReference type="PATRIC" id="fig|1408281.3.peg.1229"/>
<dbReference type="PRINTS" id="PR00061">
    <property type="entry name" value="RIBOSOMALL19"/>
</dbReference>
<dbReference type="FunFam" id="2.30.30.790:FF:000001">
    <property type="entry name" value="50S ribosomal protein L19"/>
    <property type="match status" value="1"/>
</dbReference>
<dbReference type="SUPFAM" id="SSF50104">
    <property type="entry name" value="Translation proteins SH3-like domain"/>
    <property type="match status" value="1"/>
</dbReference>
<name>A0A0G3WIU7_9BACT</name>
<evidence type="ECO:0000313" key="9">
    <source>
        <dbReference type="Proteomes" id="UP000035337"/>
    </source>
</evidence>
<feature type="compositionally biased region" description="Basic and acidic residues" evidence="7">
    <location>
        <begin position="108"/>
        <end position="129"/>
    </location>
</feature>
<dbReference type="InterPro" id="IPR018257">
    <property type="entry name" value="Ribosomal_bL19_CS"/>
</dbReference>
<dbReference type="PANTHER" id="PTHR15680:SF9">
    <property type="entry name" value="LARGE RIBOSOMAL SUBUNIT PROTEIN BL19M"/>
    <property type="match status" value="1"/>
</dbReference>
<feature type="region of interest" description="Disordered" evidence="7">
    <location>
        <begin position="106"/>
        <end position="129"/>
    </location>
</feature>
<dbReference type="GO" id="GO:0022625">
    <property type="term" value="C:cytosolic large ribosomal subunit"/>
    <property type="evidence" value="ECO:0007669"/>
    <property type="project" value="TreeGrafter"/>
</dbReference>
<evidence type="ECO:0000256" key="5">
    <source>
        <dbReference type="HAMAP-Rule" id="MF_00402"/>
    </source>
</evidence>
<reference evidence="8 9" key="1">
    <citation type="submission" date="2014-09" db="EMBL/GenBank/DDBJ databases">
        <title>Complete genome sequence of Endomicrobium proavitum.</title>
        <authorList>
            <person name="Zheng H."/>
        </authorList>
    </citation>
    <scope>NUCLEOTIDE SEQUENCE [LARGE SCALE GENOMIC DNA]</scope>
    <source>
        <strain evidence="8 9">Rsa215</strain>
    </source>
</reference>
<dbReference type="KEGG" id="epo:Epro_1192"/>
<keyword evidence="2 5" id="KW-0689">Ribosomal protein</keyword>
<evidence type="ECO:0000313" key="8">
    <source>
        <dbReference type="EMBL" id="AKL98571.1"/>
    </source>
</evidence>